<protein>
    <submittedName>
        <fullName evidence="1">Uncharacterized protein</fullName>
    </submittedName>
</protein>
<accession>A0AAP0HJQ6</accession>
<comment type="caution">
    <text evidence="1">The sequence shown here is derived from an EMBL/GenBank/DDBJ whole genome shotgun (WGS) entry which is preliminary data.</text>
</comment>
<sequence length="111" mass="12551">MQNSVFTCSDQLPEDLSRVKHCTDDEELRNDQVTHLRHAFMYTAYQSQLIMHRDACGEVSHKFDRVMCFSSHLSCLGIYASTISQIFGLICDFSSHPAAVGFPRDPCGYAL</sequence>
<dbReference type="AlphaFoldDB" id="A0AAP0HJQ6"/>
<evidence type="ECO:0000313" key="2">
    <source>
        <dbReference type="Proteomes" id="UP001419268"/>
    </source>
</evidence>
<proteinExistence type="predicted"/>
<gene>
    <name evidence="1" type="ORF">Scep_028571</name>
</gene>
<name>A0AAP0HJQ6_9MAGN</name>
<dbReference type="EMBL" id="JBBNAG010000012">
    <property type="protein sequence ID" value="KAK9089489.1"/>
    <property type="molecule type" value="Genomic_DNA"/>
</dbReference>
<organism evidence="1 2">
    <name type="scientific">Stephania cephalantha</name>
    <dbReference type="NCBI Taxonomy" id="152367"/>
    <lineage>
        <taxon>Eukaryota</taxon>
        <taxon>Viridiplantae</taxon>
        <taxon>Streptophyta</taxon>
        <taxon>Embryophyta</taxon>
        <taxon>Tracheophyta</taxon>
        <taxon>Spermatophyta</taxon>
        <taxon>Magnoliopsida</taxon>
        <taxon>Ranunculales</taxon>
        <taxon>Menispermaceae</taxon>
        <taxon>Menispermoideae</taxon>
        <taxon>Cissampelideae</taxon>
        <taxon>Stephania</taxon>
    </lineage>
</organism>
<reference evidence="1 2" key="1">
    <citation type="submission" date="2024-01" db="EMBL/GenBank/DDBJ databases">
        <title>Genome assemblies of Stephania.</title>
        <authorList>
            <person name="Yang L."/>
        </authorList>
    </citation>
    <scope>NUCLEOTIDE SEQUENCE [LARGE SCALE GENOMIC DNA]</scope>
    <source>
        <strain evidence="1">JXDWG</strain>
        <tissue evidence="1">Leaf</tissue>
    </source>
</reference>
<keyword evidence="2" id="KW-1185">Reference proteome</keyword>
<evidence type="ECO:0000313" key="1">
    <source>
        <dbReference type="EMBL" id="KAK9089489.1"/>
    </source>
</evidence>
<dbReference type="Proteomes" id="UP001419268">
    <property type="component" value="Unassembled WGS sequence"/>
</dbReference>